<gene>
    <name evidence="1" type="ORF">BDD14_5659</name>
</gene>
<dbReference type="EMBL" id="SHKW01000002">
    <property type="protein sequence ID" value="RZU35587.1"/>
    <property type="molecule type" value="Genomic_DNA"/>
</dbReference>
<reference evidence="1 2" key="1">
    <citation type="submission" date="2019-02" db="EMBL/GenBank/DDBJ databases">
        <title>Genomic Encyclopedia of Archaeal and Bacterial Type Strains, Phase II (KMG-II): from individual species to whole genera.</title>
        <authorList>
            <person name="Goeker M."/>
        </authorList>
    </citation>
    <scope>NUCLEOTIDE SEQUENCE [LARGE SCALE GENOMIC DNA]</scope>
    <source>
        <strain evidence="1 2">DSM 18101</strain>
    </source>
</reference>
<dbReference type="AlphaFoldDB" id="A0A4Q7YE35"/>
<proteinExistence type="predicted"/>
<keyword evidence="2" id="KW-1185">Reference proteome</keyword>
<protein>
    <submittedName>
        <fullName evidence="1">Winged helix-turn helix protein</fullName>
    </submittedName>
</protein>
<dbReference type="OrthoDB" id="250413at2"/>
<evidence type="ECO:0000313" key="2">
    <source>
        <dbReference type="Proteomes" id="UP000292958"/>
    </source>
</evidence>
<comment type="caution">
    <text evidence="1">The sequence shown here is derived from an EMBL/GenBank/DDBJ whole genome shotgun (WGS) entry which is preliminary data.</text>
</comment>
<dbReference type="Pfam" id="PF13551">
    <property type="entry name" value="HTH_29"/>
    <property type="match status" value="1"/>
</dbReference>
<accession>A0A4Q7YE35</accession>
<dbReference type="Proteomes" id="UP000292958">
    <property type="component" value="Unassembled WGS sequence"/>
</dbReference>
<evidence type="ECO:0000313" key="1">
    <source>
        <dbReference type="EMBL" id="RZU35587.1"/>
    </source>
</evidence>
<name>A0A4Q7YE35_9BACT</name>
<organism evidence="1 2">
    <name type="scientific">Edaphobacter modestus</name>
    <dbReference type="NCBI Taxonomy" id="388466"/>
    <lineage>
        <taxon>Bacteria</taxon>
        <taxon>Pseudomonadati</taxon>
        <taxon>Acidobacteriota</taxon>
        <taxon>Terriglobia</taxon>
        <taxon>Terriglobales</taxon>
        <taxon>Acidobacteriaceae</taxon>
        <taxon>Edaphobacter</taxon>
    </lineage>
</organism>
<sequence>MGWVRMSERDVRRIEVLTEVLSGRRTVASAAVVLAITVRQVNRLLIRFREDGGGGLIHKGRGKSSNHRLCDGIRGYALLF</sequence>